<organism evidence="1">
    <name type="scientific">Arundo donax</name>
    <name type="common">Giant reed</name>
    <name type="synonym">Donax arundinaceus</name>
    <dbReference type="NCBI Taxonomy" id="35708"/>
    <lineage>
        <taxon>Eukaryota</taxon>
        <taxon>Viridiplantae</taxon>
        <taxon>Streptophyta</taxon>
        <taxon>Embryophyta</taxon>
        <taxon>Tracheophyta</taxon>
        <taxon>Spermatophyta</taxon>
        <taxon>Magnoliopsida</taxon>
        <taxon>Liliopsida</taxon>
        <taxon>Poales</taxon>
        <taxon>Poaceae</taxon>
        <taxon>PACMAD clade</taxon>
        <taxon>Arundinoideae</taxon>
        <taxon>Arundineae</taxon>
        <taxon>Arundo</taxon>
    </lineage>
</organism>
<reference evidence="1" key="1">
    <citation type="submission" date="2014-09" db="EMBL/GenBank/DDBJ databases">
        <authorList>
            <person name="Magalhaes I.L.F."/>
            <person name="Oliveira U."/>
            <person name="Santos F.R."/>
            <person name="Vidigal T.H.D.A."/>
            <person name="Brescovit A.D."/>
            <person name="Santos A.J."/>
        </authorList>
    </citation>
    <scope>NUCLEOTIDE SEQUENCE</scope>
    <source>
        <tissue evidence="1">Shoot tissue taken approximately 20 cm above the soil surface</tissue>
    </source>
</reference>
<protein>
    <submittedName>
        <fullName evidence="1">Uncharacterized protein</fullName>
    </submittedName>
</protein>
<proteinExistence type="predicted"/>
<accession>A0A0A9E9F5</accession>
<sequence>MFECCFWCWHPLVEIWICSLTIFRLRGLWRNMGHW</sequence>
<evidence type="ECO:0000313" key="1">
    <source>
        <dbReference type="EMBL" id="JAD96666.1"/>
    </source>
</evidence>
<name>A0A0A9E9F5_ARUDO</name>
<reference evidence="1" key="2">
    <citation type="journal article" date="2015" name="Data Brief">
        <title>Shoot transcriptome of the giant reed, Arundo donax.</title>
        <authorList>
            <person name="Barrero R.A."/>
            <person name="Guerrero F.D."/>
            <person name="Moolhuijzen P."/>
            <person name="Goolsby J.A."/>
            <person name="Tidwell J."/>
            <person name="Bellgard S.E."/>
            <person name="Bellgard M.I."/>
        </authorList>
    </citation>
    <scope>NUCLEOTIDE SEQUENCE</scope>
    <source>
        <tissue evidence="1">Shoot tissue taken approximately 20 cm above the soil surface</tissue>
    </source>
</reference>
<dbReference type="EMBL" id="GBRH01201229">
    <property type="protein sequence ID" value="JAD96666.1"/>
    <property type="molecule type" value="Transcribed_RNA"/>
</dbReference>
<dbReference type="AlphaFoldDB" id="A0A0A9E9F5"/>